<evidence type="ECO:0000313" key="3">
    <source>
        <dbReference type="EMBL" id="CAF1248759.1"/>
    </source>
</evidence>
<dbReference type="PANTHER" id="PTHR15157">
    <property type="entry name" value="UV RADIATION RESISTANCE-ASSOCIATED GENE PROTEIN"/>
    <property type="match status" value="1"/>
</dbReference>
<dbReference type="Proteomes" id="UP000663832">
    <property type="component" value="Unassembled WGS sequence"/>
</dbReference>
<evidence type="ECO:0000256" key="2">
    <source>
        <dbReference type="SAM" id="Coils"/>
    </source>
</evidence>
<dbReference type="EMBL" id="CAJNOI010000339">
    <property type="protein sequence ID" value="CAF1248759.1"/>
    <property type="molecule type" value="Genomic_DNA"/>
</dbReference>
<organism evidence="3 6">
    <name type="scientific">Adineta steineri</name>
    <dbReference type="NCBI Taxonomy" id="433720"/>
    <lineage>
        <taxon>Eukaryota</taxon>
        <taxon>Metazoa</taxon>
        <taxon>Spiralia</taxon>
        <taxon>Gnathifera</taxon>
        <taxon>Rotifera</taxon>
        <taxon>Eurotatoria</taxon>
        <taxon>Bdelloidea</taxon>
        <taxon>Adinetida</taxon>
        <taxon>Adinetidae</taxon>
        <taxon>Adineta</taxon>
    </lineage>
</organism>
<evidence type="ECO:0000313" key="5">
    <source>
        <dbReference type="Proteomes" id="UP000663832"/>
    </source>
</evidence>
<dbReference type="PANTHER" id="PTHR15157:SF5">
    <property type="entry name" value="UV RADIATION RESISTANCE-ASSOCIATED GENE PROTEIN"/>
    <property type="match status" value="1"/>
</dbReference>
<dbReference type="OrthoDB" id="72772at2759"/>
<dbReference type="AlphaFoldDB" id="A0A814ZYV2"/>
<keyword evidence="5" id="KW-1185">Reference proteome</keyword>
<dbReference type="GO" id="GO:0000323">
    <property type="term" value="C:lytic vacuole"/>
    <property type="evidence" value="ECO:0007669"/>
    <property type="project" value="TreeGrafter"/>
</dbReference>
<dbReference type="EMBL" id="CAJNOM010000651">
    <property type="protein sequence ID" value="CAF1532697.1"/>
    <property type="molecule type" value="Genomic_DNA"/>
</dbReference>
<dbReference type="GO" id="GO:0005768">
    <property type="term" value="C:endosome"/>
    <property type="evidence" value="ECO:0007669"/>
    <property type="project" value="TreeGrafter"/>
</dbReference>
<evidence type="ECO:0000313" key="4">
    <source>
        <dbReference type="EMBL" id="CAF1532697.1"/>
    </source>
</evidence>
<protein>
    <submittedName>
        <fullName evidence="3">Uncharacterized protein</fullName>
    </submittedName>
</protein>
<sequence>MALSGVKKSPLISVPFLKKRLRRITAIGLHNLTVNEFNFTVHFTLHRNEKTIAFYTSELVENQRSPEWSYLKFPTSVQCLQEFIMRVWITSSNHARLFLEYDIHLDNSLIPDDQKNTVNKDNNTLWLEMFGYRFTDNDDENNSELNYDDILFNDKRKRISLAKSYNRLSIIRMINVIHAIRGEKQLSTANLQRLQTFFDANEDYLSKIKERETRRLRIESLKKYLHFQTYLYQQRSIAYEQKQKFLEERKNQLNNNLSQLSNQQEEIKSYHNYLNQSRIILHKLIQIITYRQKEIMNEMYYHIYPIQKENQNEYSIANIKLPQADDKIYQSASNRERDHEVAAALGYCSHFILIISQFIQLPLRFPIDYHGVSAIKIYDYSLETNEYPLYPTSNLSAFRYGFYLLNRNIGQIMYHCRIGDHKTDFRNTLENLKQLIEQYFINSSNNNIQIQLYPSLQTSIDEEYIENKRNSSASIKNFSSFSSTSSLIENDSFNQNDDMNLFPQLNTIKPRLAMQISHQLQY</sequence>
<evidence type="ECO:0000256" key="1">
    <source>
        <dbReference type="ARBA" id="ARBA00023054"/>
    </source>
</evidence>
<name>A0A814ZYV2_9BILA</name>
<reference evidence="3" key="1">
    <citation type="submission" date="2021-02" db="EMBL/GenBank/DDBJ databases">
        <authorList>
            <person name="Nowell W R."/>
        </authorList>
    </citation>
    <scope>NUCLEOTIDE SEQUENCE</scope>
</reference>
<dbReference type="Proteomes" id="UP000663877">
    <property type="component" value="Unassembled WGS sequence"/>
</dbReference>
<accession>A0A814ZYV2</accession>
<feature type="coiled-coil region" evidence="2">
    <location>
        <begin position="236"/>
        <end position="270"/>
    </location>
</feature>
<proteinExistence type="predicted"/>
<gene>
    <name evidence="3" type="ORF">BJG266_LOCUS29466</name>
    <name evidence="4" type="ORF">QVE165_LOCUS45655</name>
</gene>
<evidence type="ECO:0000313" key="6">
    <source>
        <dbReference type="Proteomes" id="UP000663877"/>
    </source>
</evidence>
<keyword evidence="1 2" id="KW-0175">Coiled coil</keyword>
<dbReference type="GO" id="GO:0000149">
    <property type="term" value="F:SNARE binding"/>
    <property type="evidence" value="ECO:0007669"/>
    <property type="project" value="TreeGrafter"/>
</dbReference>
<comment type="caution">
    <text evidence="3">The sequence shown here is derived from an EMBL/GenBank/DDBJ whole genome shotgun (WGS) entry which is preliminary data.</text>
</comment>
<dbReference type="GO" id="GO:0035493">
    <property type="term" value="P:SNARE complex assembly"/>
    <property type="evidence" value="ECO:0007669"/>
    <property type="project" value="TreeGrafter"/>
</dbReference>